<organism evidence="1 2">
    <name type="scientific">Mesorhizobium sangaii</name>
    <dbReference type="NCBI Taxonomy" id="505389"/>
    <lineage>
        <taxon>Bacteria</taxon>
        <taxon>Pseudomonadati</taxon>
        <taxon>Pseudomonadota</taxon>
        <taxon>Alphaproteobacteria</taxon>
        <taxon>Hyphomicrobiales</taxon>
        <taxon>Phyllobacteriaceae</taxon>
        <taxon>Mesorhizobium</taxon>
    </lineage>
</organism>
<evidence type="ECO:0000313" key="1">
    <source>
        <dbReference type="EMBL" id="MBB6407755.1"/>
    </source>
</evidence>
<dbReference type="RefSeq" id="WP_184870930.1">
    <property type="nucleotide sequence ID" value="NZ_JACHEF010000001.1"/>
</dbReference>
<proteinExistence type="predicted"/>
<accession>A0A841PGL5</accession>
<comment type="caution">
    <text evidence="1">The sequence shown here is derived from an EMBL/GenBank/DDBJ whole genome shotgun (WGS) entry which is preliminary data.</text>
</comment>
<dbReference type="Proteomes" id="UP000556329">
    <property type="component" value="Unassembled WGS sequence"/>
</dbReference>
<name>A0A841PGL5_9HYPH</name>
<sequence length="107" mass="12522">MGDDWPYHVGEFELLQRVDTSRWPQRGKLTEEELLDPDYRVDPTTVHEGYWWAIHSEEFQPLVVRIGTDAVVYRLDGEDSLNDFEFLMPIDTSSWLKGTGPRLEKPV</sequence>
<protein>
    <submittedName>
        <fullName evidence="1">Uncharacterized protein</fullName>
    </submittedName>
</protein>
<dbReference type="AlphaFoldDB" id="A0A841PGL5"/>
<evidence type="ECO:0000313" key="2">
    <source>
        <dbReference type="Proteomes" id="UP000556329"/>
    </source>
</evidence>
<reference evidence="1 2" key="1">
    <citation type="submission" date="2020-08" db="EMBL/GenBank/DDBJ databases">
        <title>Genomic Encyclopedia of Type Strains, Phase IV (KMG-IV): sequencing the most valuable type-strain genomes for metagenomic binning, comparative biology and taxonomic classification.</title>
        <authorList>
            <person name="Goeker M."/>
        </authorList>
    </citation>
    <scope>NUCLEOTIDE SEQUENCE [LARGE SCALE GENOMIC DNA]</scope>
    <source>
        <strain evidence="1 2">DSM 100039</strain>
    </source>
</reference>
<gene>
    <name evidence="1" type="ORF">HNQ71_000399</name>
</gene>
<keyword evidence="2" id="KW-1185">Reference proteome</keyword>
<dbReference type="EMBL" id="JACHEF010000001">
    <property type="protein sequence ID" value="MBB6407755.1"/>
    <property type="molecule type" value="Genomic_DNA"/>
</dbReference>